<dbReference type="Proteomes" id="UP000249082">
    <property type="component" value="Unassembled WGS sequence"/>
</dbReference>
<gene>
    <name evidence="12" type="ORF">DI555_15560</name>
</gene>
<evidence type="ECO:0000313" key="13">
    <source>
        <dbReference type="Proteomes" id="UP000249082"/>
    </source>
</evidence>
<dbReference type="AlphaFoldDB" id="A0A2W5NME6"/>
<dbReference type="GO" id="GO:0009083">
    <property type="term" value="P:branched-chain amino acid catabolic process"/>
    <property type="evidence" value="ECO:0007669"/>
    <property type="project" value="UniProtKB-KW"/>
</dbReference>
<comment type="similarity">
    <text evidence="3 8">Belongs to the acyl-CoA dehydrogenase family.</text>
</comment>
<evidence type="ECO:0000256" key="8">
    <source>
        <dbReference type="RuleBase" id="RU362125"/>
    </source>
</evidence>
<keyword evidence="7 8" id="KW-0560">Oxidoreductase</keyword>
<evidence type="ECO:0000256" key="7">
    <source>
        <dbReference type="ARBA" id="ARBA00023002"/>
    </source>
</evidence>
<dbReference type="InterPro" id="IPR006089">
    <property type="entry name" value="Acyl-CoA_DH_CS"/>
</dbReference>
<keyword evidence="5 8" id="KW-0285">Flavoprotein</keyword>
<dbReference type="InterPro" id="IPR009075">
    <property type="entry name" value="AcylCo_DH/oxidase_C"/>
</dbReference>
<dbReference type="FunFam" id="1.20.140.10:FF:000001">
    <property type="entry name" value="Acyl-CoA dehydrogenase"/>
    <property type="match status" value="1"/>
</dbReference>
<dbReference type="Gene3D" id="1.10.540.10">
    <property type="entry name" value="Acyl-CoA dehydrogenase/oxidase, N-terminal domain"/>
    <property type="match status" value="1"/>
</dbReference>
<dbReference type="SUPFAM" id="SSF56645">
    <property type="entry name" value="Acyl-CoA dehydrogenase NM domain-like"/>
    <property type="match status" value="1"/>
</dbReference>
<comment type="pathway">
    <text evidence="2">Amino-acid degradation; L-valine degradation.</text>
</comment>
<dbReference type="InterPro" id="IPR013786">
    <property type="entry name" value="AcylCoA_DH/ox_N"/>
</dbReference>
<dbReference type="Gene3D" id="2.40.110.10">
    <property type="entry name" value="Butyryl-CoA Dehydrogenase, subunit A, domain 2"/>
    <property type="match status" value="1"/>
</dbReference>
<evidence type="ECO:0000259" key="11">
    <source>
        <dbReference type="Pfam" id="PF02771"/>
    </source>
</evidence>
<reference evidence="12 13" key="1">
    <citation type="submission" date="2017-08" db="EMBL/GenBank/DDBJ databases">
        <title>Infants hospitalized years apart are colonized by the same room-sourced microbial strains.</title>
        <authorList>
            <person name="Brooks B."/>
            <person name="Olm M.R."/>
            <person name="Firek B.A."/>
            <person name="Baker R."/>
            <person name="Thomas B.C."/>
            <person name="Morowitz M.J."/>
            <person name="Banfield J.F."/>
        </authorList>
    </citation>
    <scope>NUCLEOTIDE SEQUENCE [LARGE SCALE GENOMIC DNA]</scope>
    <source>
        <strain evidence="12">S2_005_002_R2_33</strain>
    </source>
</reference>
<evidence type="ECO:0000256" key="2">
    <source>
        <dbReference type="ARBA" id="ARBA00005109"/>
    </source>
</evidence>
<evidence type="ECO:0000256" key="6">
    <source>
        <dbReference type="ARBA" id="ARBA00022827"/>
    </source>
</evidence>
<evidence type="ECO:0000256" key="4">
    <source>
        <dbReference type="ARBA" id="ARBA00022456"/>
    </source>
</evidence>
<dbReference type="InterPro" id="IPR046373">
    <property type="entry name" value="Acyl-CoA_Oxase/DH_mid-dom_sf"/>
</dbReference>
<dbReference type="InterPro" id="IPR036250">
    <property type="entry name" value="AcylCo_DH-like_C"/>
</dbReference>
<evidence type="ECO:0000256" key="5">
    <source>
        <dbReference type="ARBA" id="ARBA00022630"/>
    </source>
</evidence>
<feature type="domain" description="Acyl-CoA oxidase/dehydrogenase middle" evidence="10">
    <location>
        <begin position="123"/>
        <end position="217"/>
    </location>
</feature>
<evidence type="ECO:0000313" key="12">
    <source>
        <dbReference type="EMBL" id="PZQ53668.1"/>
    </source>
</evidence>
<comment type="cofactor">
    <cofactor evidence="1 8">
        <name>FAD</name>
        <dbReference type="ChEBI" id="CHEBI:57692"/>
    </cofactor>
</comment>
<evidence type="ECO:0000256" key="3">
    <source>
        <dbReference type="ARBA" id="ARBA00009347"/>
    </source>
</evidence>
<comment type="caution">
    <text evidence="12">The sequence shown here is derived from an EMBL/GenBank/DDBJ whole genome shotgun (WGS) entry which is preliminary data.</text>
</comment>
<dbReference type="Pfam" id="PF02771">
    <property type="entry name" value="Acyl-CoA_dh_N"/>
    <property type="match status" value="1"/>
</dbReference>
<feature type="domain" description="Acyl-CoA dehydrogenase/oxidase N-terminal" evidence="11">
    <location>
        <begin position="8"/>
        <end position="119"/>
    </location>
</feature>
<dbReference type="InterPro" id="IPR006091">
    <property type="entry name" value="Acyl-CoA_Oxase/DH_mid-dom"/>
</dbReference>
<evidence type="ECO:0000259" key="10">
    <source>
        <dbReference type="Pfam" id="PF02770"/>
    </source>
</evidence>
<dbReference type="PANTHER" id="PTHR43884">
    <property type="entry name" value="ACYL-COA DEHYDROGENASE"/>
    <property type="match status" value="1"/>
</dbReference>
<evidence type="ECO:0000256" key="1">
    <source>
        <dbReference type="ARBA" id="ARBA00001974"/>
    </source>
</evidence>
<dbReference type="Pfam" id="PF02770">
    <property type="entry name" value="Acyl-CoA_dh_M"/>
    <property type="match status" value="1"/>
</dbReference>
<keyword evidence="4" id="KW-0101">Branched-chain amino acid catabolism</keyword>
<dbReference type="SUPFAM" id="SSF47203">
    <property type="entry name" value="Acyl-CoA dehydrogenase C-terminal domain-like"/>
    <property type="match status" value="1"/>
</dbReference>
<organism evidence="12 13">
    <name type="scientific">Novosphingobium pentaromativorans</name>
    <dbReference type="NCBI Taxonomy" id="205844"/>
    <lineage>
        <taxon>Bacteria</taxon>
        <taxon>Pseudomonadati</taxon>
        <taxon>Pseudomonadota</taxon>
        <taxon>Alphaproteobacteria</taxon>
        <taxon>Sphingomonadales</taxon>
        <taxon>Sphingomonadaceae</taxon>
        <taxon>Novosphingobium</taxon>
    </lineage>
</organism>
<dbReference type="PANTHER" id="PTHR43884:SF12">
    <property type="entry name" value="ISOVALERYL-COA DEHYDROGENASE, MITOCHONDRIAL-RELATED"/>
    <property type="match status" value="1"/>
</dbReference>
<accession>A0A2W5NME6</accession>
<dbReference type="EMBL" id="QFPX01000013">
    <property type="protein sequence ID" value="PZQ53668.1"/>
    <property type="molecule type" value="Genomic_DNA"/>
</dbReference>
<dbReference type="Gene3D" id="1.20.140.10">
    <property type="entry name" value="Butyryl-CoA Dehydrogenase, subunit A, domain 3"/>
    <property type="match status" value="1"/>
</dbReference>
<dbReference type="Pfam" id="PF00441">
    <property type="entry name" value="Acyl-CoA_dh_1"/>
    <property type="match status" value="1"/>
</dbReference>
<dbReference type="GO" id="GO:0003995">
    <property type="term" value="F:acyl-CoA dehydrogenase activity"/>
    <property type="evidence" value="ECO:0007669"/>
    <property type="project" value="InterPro"/>
</dbReference>
<keyword evidence="6 8" id="KW-0274">FAD</keyword>
<name>A0A2W5NME6_9SPHN</name>
<feature type="domain" description="Acyl-CoA dehydrogenase/oxidase C-terminal" evidence="9">
    <location>
        <begin position="230"/>
        <end position="377"/>
    </location>
</feature>
<dbReference type="InterPro" id="IPR009100">
    <property type="entry name" value="AcylCoA_DH/oxidase_NM_dom_sf"/>
</dbReference>
<proteinExistence type="inferred from homology"/>
<dbReference type="FunFam" id="2.40.110.10:FF:000001">
    <property type="entry name" value="Acyl-CoA dehydrogenase, mitochondrial"/>
    <property type="match status" value="1"/>
</dbReference>
<dbReference type="PROSITE" id="PS00073">
    <property type="entry name" value="ACYL_COA_DH_2"/>
    <property type="match status" value="1"/>
</dbReference>
<sequence length="385" mass="42935">MKRLIFEPEHEQFRDSVVKFMSANVGAHAERFREQGMVDRDLYLKAGEQGLLCTWAEERYGGAGIDDFRFEQIIIEENMRHGDIGFYINLHNDLVAPYIAKLGTQEQKERWMPGIVSGETILAVAMTEPSTGSDLAGMRTSAVEHDDHWVLNGAKTYISNGILGDLVVVAARTDPASRHGLGLFVVERGFEGFERGRKLAKMGMKAQDTAELFFSDVKVPKQNVLGDPTQGFKYLARFLAQERLVAAIGFMATAQTAFDLTLDYVKERKAFGKPIGAFQNTRFKMASMRAELDAIQTYVDQCVILLNAGELTAEDASAAKLLTSELEGRVMDECVQLHGGAGYMDEYRISRMYTDARVSRIFAGTSEIMREIIGRGLGLDERKLT</sequence>
<evidence type="ECO:0000259" key="9">
    <source>
        <dbReference type="Pfam" id="PF00441"/>
    </source>
</evidence>
<dbReference type="InterPro" id="IPR037069">
    <property type="entry name" value="AcylCoA_DH/ox_N_sf"/>
</dbReference>
<protein>
    <submittedName>
        <fullName evidence="12">Acyl-CoA dehydrogenase</fullName>
    </submittedName>
</protein>
<dbReference type="GO" id="GO:0050660">
    <property type="term" value="F:flavin adenine dinucleotide binding"/>
    <property type="evidence" value="ECO:0007669"/>
    <property type="project" value="InterPro"/>
</dbReference>